<dbReference type="Gene3D" id="2.60.450.10">
    <property type="entry name" value="Lipopolysaccharide (LPS) transport protein A like domain"/>
    <property type="match status" value="1"/>
</dbReference>
<evidence type="ECO:0000256" key="4">
    <source>
        <dbReference type="HAMAP-Rule" id="MF_01411"/>
    </source>
</evidence>
<comment type="function">
    <text evidence="4">Together with LptE, is involved in the assembly of lipopolysaccharide (LPS) at the surface of the outer membrane.</text>
</comment>
<evidence type="ECO:0000256" key="1">
    <source>
        <dbReference type="ARBA" id="ARBA00022729"/>
    </source>
</evidence>
<dbReference type="Pfam" id="PF03968">
    <property type="entry name" value="LptD_N"/>
    <property type="match status" value="1"/>
</dbReference>
<dbReference type="PANTHER" id="PTHR30189:SF1">
    <property type="entry name" value="LPS-ASSEMBLY PROTEIN LPTD"/>
    <property type="match status" value="1"/>
</dbReference>
<feature type="domain" description="LptD C-terminal" evidence="6">
    <location>
        <begin position="371"/>
        <end position="749"/>
    </location>
</feature>
<dbReference type="AlphaFoldDB" id="A0A450SFY6"/>
<dbReference type="PANTHER" id="PTHR30189">
    <property type="entry name" value="LPS-ASSEMBLY PROTEIN"/>
    <property type="match status" value="1"/>
</dbReference>
<keyword evidence="2 4" id="KW-0472">Membrane</keyword>
<comment type="subcellular location">
    <subcellularLocation>
        <location evidence="4">Cell outer membrane</location>
    </subcellularLocation>
</comment>
<sequence length="830" mass="93520">MMSATRLFFLTRLIFAISPSGKASGEIGAKVEPSRKQGKKYAGFRVRDNRKQSASLGLRTVMVVSFASLLAIHNLALAGTPSGPDWSFCETGYQVPALPAVEAEDDDESGDPNAAYLSSDEADLSNENISTLLGNVQVRQGTRYISADKVQYNKSLGTIDTEGSFQAWDVGEYIVGKSAHVNMGSDGYRAEAVKFLLLDRHGQGTAKEIDVQGSKQIIIARDATYTTCPGSGDPRSQPMYGEKAKDQDWQLTAKKITLDKATDRGVARNVAVKFKNVPILYTPYLTFPLSDKRKTGFLMPSFGASDETGAEITVPFYWNIAPNQDATFAVREMTDRGALLQGEYRYLTELGAGKAELEYLPNDNKYDNDARTALRLRHDGIINDRWITSANFNWVSDKTYFEDMGNSMLESSARFLEQRADVRYAGNRWQVLGRLQGYQTIDETIQPKDRPYDRLPQLQFGTRFRERNRQLNFQVAGEWVYFYRDTEGVAIDNDGIISTNQRATGQRIDIMPSVSYPLRTPSAFLVPKLSLRHTKYSLNNTSPGESDSPERTLPIFSLDSGLFLERDAHIGKHTYTHTLEPRIYYLAAPFKDQSGLPIFDTGEYTFNFDKIFRENRFSGADRQGDADQVTLALTTRLLSQETAEELLRASIGQIRYLRDRKVYLPDADRSFDTNDSSEIIAEIAATAARRWKMVAGMQYDVEDNSTTKSNISLRYQPDRHRIINVGYRYDDDYDEQASASFRWPLTRNWGTIGRWVYALPESRTVEAVAGIEYESCCWAVRAVAQRFLNGADEETNNAFFLQWELKGLSGVGRKTGDFLTRIVPGYENNF</sequence>
<proteinExistence type="inferred from homology"/>
<keyword evidence="1 4" id="KW-0732">Signal</keyword>
<organism evidence="7">
    <name type="scientific">Candidatus Kentrum sp. DK</name>
    <dbReference type="NCBI Taxonomy" id="2126562"/>
    <lineage>
        <taxon>Bacteria</taxon>
        <taxon>Pseudomonadati</taxon>
        <taxon>Pseudomonadota</taxon>
        <taxon>Gammaproteobacteria</taxon>
        <taxon>Candidatus Kentrum</taxon>
    </lineage>
</organism>
<comment type="caution">
    <text evidence="4">Lacks conserved residue(s) required for the propagation of feature annotation.</text>
</comment>
<evidence type="ECO:0000259" key="5">
    <source>
        <dbReference type="Pfam" id="PF03968"/>
    </source>
</evidence>
<keyword evidence="3 4" id="KW-0998">Cell outer membrane</keyword>
<comment type="subunit">
    <text evidence="4">Component of the lipopolysaccharide transport and assembly complex. Interacts with LptE and LptA.</text>
</comment>
<protein>
    <recommendedName>
        <fullName evidence="4">LPS-assembly protein LptD</fullName>
    </recommendedName>
</protein>
<dbReference type="GO" id="GO:0043165">
    <property type="term" value="P:Gram-negative-bacterium-type cell outer membrane assembly"/>
    <property type="evidence" value="ECO:0007669"/>
    <property type="project" value="UniProtKB-UniRule"/>
</dbReference>
<gene>
    <name evidence="4" type="primary">lptD</name>
    <name evidence="7" type="ORF">BECKDK2373C_GA0170839_103312</name>
</gene>
<dbReference type="InterPro" id="IPR020889">
    <property type="entry name" value="LipoPS_assembly_LptD"/>
</dbReference>
<dbReference type="InterPro" id="IPR050218">
    <property type="entry name" value="LptD"/>
</dbReference>
<dbReference type="GO" id="GO:0009279">
    <property type="term" value="C:cell outer membrane"/>
    <property type="evidence" value="ECO:0007669"/>
    <property type="project" value="UniProtKB-SubCell"/>
</dbReference>
<accession>A0A450SFY6</accession>
<evidence type="ECO:0000256" key="3">
    <source>
        <dbReference type="ARBA" id="ARBA00023237"/>
    </source>
</evidence>
<evidence type="ECO:0000259" key="6">
    <source>
        <dbReference type="Pfam" id="PF04453"/>
    </source>
</evidence>
<reference evidence="7" key="1">
    <citation type="submission" date="2019-02" db="EMBL/GenBank/DDBJ databases">
        <authorList>
            <person name="Gruber-Vodicka R. H."/>
            <person name="Seah K. B. B."/>
        </authorList>
    </citation>
    <scope>NUCLEOTIDE SEQUENCE</scope>
    <source>
        <strain evidence="7">BECK_DK161</strain>
    </source>
</reference>
<dbReference type="GO" id="GO:1990351">
    <property type="term" value="C:transporter complex"/>
    <property type="evidence" value="ECO:0007669"/>
    <property type="project" value="TreeGrafter"/>
</dbReference>
<feature type="domain" description="Organic solvent tolerance-like N-terminal" evidence="5">
    <location>
        <begin position="118"/>
        <end position="263"/>
    </location>
</feature>
<dbReference type="EMBL" id="CAADEY010000033">
    <property type="protein sequence ID" value="VFJ51867.1"/>
    <property type="molecule type" value="Genomic_DNA"/>
</dbReference>
<dbReference type="GO" id="GO:0015920">
    <property type="term" value="P:lipopolysaccharide transport"/>
    <property type="evidence" value="ECO:0007669"/>
    <property type="project" value="InterPro"/>
</dbReference>
<name>A0A450SFY6_9GAMM</name>
<dbReference type="Pfam" id="PF04453">
    <property type="entry name" value="LptD"/>
    <property type="match status" value="1"/>
</dbReference>
<comment type="similarity">
    <text evidence="4">Belongs to the LptD family.</text>
</comment>
<dbReference type="InterPro" id="IPR007543">
    <property type="entry name" value="LptD_C"/>
</dbReference>
<dbReference type="InterPro" id="IPR005653">
    <property type="entry name" value="OstA-like_N"/>
</dbReference>
<evidence type="ECO:0000313" key="7">
    <source>
        <dbReference type="EMBL" id="VFJ51867.1"/>
    </source>
</evidence>
<evidence type="ECO:0000256" key="2">
    <source>
        <dbReference type="ARBA" id="ARBA00023136"/>
    </source>
</evidence>
<dbReference type="HAMAP" id="MF_01411">
    <property type="entry name" value="LPS_assembly_LptD"/>
    <property type="match status" value="1"/>
</dbReference>